<dbReference type="SUPFAM" id="SSF53271">
    <property type="entry name" value="PRTase-like"/>
    <property type="match status" value="1"/>
</dbReference>
<gene>
    <name evidence="3" type="ORF">EM595_p0549</name>
</gene>
<evidence type="ECO:0000259" key="1">
    <source>
        <dbReference type="Pfam" id="PF12500"/>
    </source>
</evidence>
<proteinExistence type="predicted"/>
<dbReference type="InterPro" id="IPR029057">
    <property type="entry name" value="PRTase-like"/>
</dbReference>
<feature type="domain" description="Orotate phosphoribosyltransferase-like" evidence="2">
    <location>
        <begin position="31"/>
        <end position="216"/>
    </location>
</feature>
<dbReference type="AlphaFoldDB" id="A0A0U5LAV9"/>
<organism evidence="3 4">
    <name type="scientific">Duffyella gerundensis</name>
    <dbReference type="NCBI Taxonomy" id="1619313"/>
    <lineage>
        <taxon>Bacteria</taxon>
        <taxon>Pseudomonadati</taxon>
        <taxon>Pseudomonadota</taxon>
        <taxon>Gammaproteobacteria</taxon>
        <taxon>Enterobacterales</taxon>
        <taxon>Erwiniaceae</taxon>
        <taxon>Duffyella</taxon>
    </lineage>
</organism>
<dbReference type="InterPro" id="IPR041688">
    <property type="entry name" value="PRTase_2"/>
</dbReference>
<accession>A0A0U5LAV9</accession>
<evidence type="ECO:0000313" key="3">
    <source>
        <dbReference type="EMBL" id="CUU26245.1"/>
    </source>
</evidence>
<dbReference type="EMBL" id="LN907828">
    <property type="protein sequence ID" value="CUU26245.1"/>
    <property type="molecule type" value="Genomic_DNA"/>
</dbReference>
<dbReference type="KEGG" id="ege:EM595_p0549"/>
<dbReference type="Pfam" id="PF12500">
    <property type="entry name" value="TRSP"/>
    <property type="match status" value="1"/>
</dbReference>
<dbReference type="InterPro" id="IPR000836">
    <property type="entry name" value="PRTase_dom"/>
</dbReference>
<reference evidence="4" key="1">
    <citation type="submission" date="2015-11" db="EMBL/GenBank/DDBJ databases">
        <authorList>
            <person name="Blom J."/>
        </authorList>
    </citation>
    <scope>NUCLEOTIDE SEQUENCE [LARGE SCALE GENOMIC DNA]</scope>
    <source>
        <plasmid evidence="4">pEM01</plasmid>
    </source>
</reference>
<feature type="domain" description="TRSP" evidence="1">
    <location>
        <begin position="260"/>
        <end position="355"/>
    </location>
</feature>
<dbReference type="PATRIC" id="fig|1619313.3.peg.4181"/>
<evidence type="ECO:0000259" key="2">
    <source>
        <dbReference type="Pfam" id="PF15609"/>
    </source>
</evidence>
<dbReference type="RefSeq" id="WP_067436949.1">
    <property type="nucleotide sequence ID" value="NZ_LN907828.1"/>
</dbReference>
<dbReference type="InterPro" id="IPR022537">
    <property type="entry name" value="TRSP_dom"/>
</dbReference>
<dbReference type="CDD" id="cd06223">
    <property type="entry name" value="PRTases_typeI"/>
    <property type="match status" value="1"/>
</dbReference>
<dbReference type="Proteomes" id="UP000059419">
    <property type="component" value="Plasmid pEM01"/>
</dbReference>
<keyword evidence="4" id="KW-1185">Reference proteome</keyword>
<protein>
    <recommendedName>
        <fullName evidence="5">Adenine/guanine phosphoribosyltransferase</fullName>
    </recommendedName>
</protein>
<dbReference type="PIRSF" id="PIRSF020967">
    <property type="entry name" value="UCP020967"/>
    <property type="match status" value="1"/>
</dbReference>
<sequence length="377" mass="41486">MTLQASHIYRRELATGTLTVTTDSDIELESLFDIAERRNPKRAFLFVSKVLGRHIPVAPHLMQQRYAELAAKIPVDLPGPVLFIGMAETAVGLAAGVFREASKTIDAPVLLTSTRHPVDGELLCEFKENHSHATDHLIYKPQDPQLRERMLQARTLVLIDDEATTGNTFYNLLQALQAAGLDRLSKVVTVTLTDWSQDSLTTRCALPVEVVALVKGGWQWAPRPDAPLPEMPAVNVTARGDVPISRRQDWGRLGMLESQAALGAALTTERGEKILVLGSGEFVWQPFLLAERLEQAQADVRFGSLTRSPIAQGMAIASAITFTDNYGLGMPNFVYNVAHQRFDRVIVCVETPIDSVCPTLLRELANVAPRVEVVSYA</sequence>
<name>A0A0U5LAV9_9GAMM</name>
<dbReference type="InterPro" id="IPR011214">
    <property type="entry name" value="UCP020967"/>
</dbReference>
<dbReference type="Gene3D" id="3.40.50.2020">
    <property type="match status" value="1"/>
</dbReference>
<dbReference type="OrthoDB" id="56827at2"/>
<evidence type="ECO:0000313" key="4">
    <source>
        <dbReference type="Proteomes" id="UP000059419"/>
    </source>
</evidence>
<geneLocation type="plasmid" evidence="4">
    <name>pEM01</name>
</geneLocation>
<dbReference type="Pfam" id="PF15609">
    <property type="entry name" value="PRTase_2"/>
    <property type="match status" value="1"/>
</dbReference>
<evidence type="ECO:0008006" key="5">
    <source>
        <dbReference type="Google" id="ProtNLM"/>
    </source>
</evidence>